<proteinExistence type="predicted"/>
<dbReference type="AlphaFoldDB" id="A0A7C1HWK6"/>
<gene>
    <name evidence="2" type="ORF">ENO04_02835</name>
</gene>
<organism evidence="2">
    <name type="scientific">Fervidicoccus fontis</name>
    <dbReference type="NCBI Taxonomy" id="683846"/>
    <lineage>
        <taxon>Archaea</taxon>
        <taxon>Thermoproteota</taxon>
        <taxon>Thermoprotei</taxon>
        <taxon>Fervidicoccales</taxon>
        <taxon>Fervidicoccaceae</taxon>
        <taxon>Fervidicoccus</taxon>
    </lineage>
</organism>
<evidence type="ECO:0000256" key="1">
    <source>
        <dbReference type="SAM" id="Phobius"/>
    </source>
</evidence>
<protein>
    <submittedName>
        <fullName evidence="2">DUF1616 domain-containing protein</fullName>
    </submittedName>
</protein>
<reference evidence="2" key="1">
    <citation type="journal article" date="2020" name="mSystems">
        <title>Genome- and Community-Level Interaction Insights into Carbon Utilization and Element Cycling Functions of Hydrothermarchaeota in Hydrothermal Sediment.</title>
        <authorList>
            <person name="Zhou Z."/>
            <person name="Liu Y."/>
            <person name="Xu W."/>
            <person name="Pan J."/>
            <person name="Luo Z.H."/>
            <person name="Li M."/>
        </authorList>
    </citation>
    <scope>NUCLEOTIDE SEQUENCE [LARGE SCALE GENOMIC DNA]</scope>
    <source>
        <strain evidence="2">SpSt-123</strain>
    </source>
</reference>
<evidence type="ECO:0000313" key="2">
    <source>
        <dbReference type="EMBL" id="HDS10546.1"/>
    </source>
</evidence>
<comment type="caution">
    <text evidence="2">The sequence shown here is derived from an EMBL/GenBank/DDBJ whole genome shotgun (WGS) entry which is preliminary data.</text>
</comment>
<keyword evidence="1" id="KW-0812">Transmembrane</keyword>
<sequence>MIIDEEVFAVIIAIAIVTSALGVSLSVLPRQGEPFEAIGLLNEKGLIGDYPSVLPANSTLRLNIYVYNHNGKAELFMIKTFIVERGILPSNTTWLNTTPVDTLLVSLPDQGNSTLPFEAKLSVPPGQYAFVAELWRLEPTNSSFIYTGRWVHLYFNVTAPLG</sequence>
<name>A0A7C1HWK6_9CREN</name>
<feature type="transmembrane region" description="Helical" evidence="1">
    <location>
        <begin position="7"/>
        <end position="28"/>
    </location>
</feature>
<dbReference type="EMBL" id="DSDY01000094">
    <property type="protein sequence ID" value="HDS10546.1"/>
    <property type="molecule type" value="Genomic_DNA"/>
</dbReference>
<accession>A0A7C1HWK6</accession>
<keyword evidence="1" id="KW-1133">Transmembrane helix</keyword>
<keyword evidence="1" id="KW-0472">Membrane</keyword>